<protein>
    <recommendedName>
        <fullName evidence="2">DUF3741 domain-containing protein</fullName>
    </recommendedName>
</protein>
<dbReference type="InterPro" id="IPR032795">
    <property type="entry name" value="DUF3741-assoc"/>
</dbReference>
<feature type="region of interest" description="Disordered" evidence="1">
    <location>
        <begin position="1"/>
        <end position="20"/>
    </location>
</feature>
<feature type="region of interest" description="Disordered" evidence="1">
    <location>
        <begin position="106"/>
        <end position="125"/>
    </location>
</feature>
<evidence type="ECO:0000313" key="3">
    <source>
        <dbReference type="EMBL" id="GMH20243.1"/>
    </source>
</evidence>
<feature type="compositionally biased region" description="Basic residues" evidence="1">
    <location>
        <begin position="269"/>
        <end position="280"/>
    </location>
</feature>
<gene>
    <name evidence="3" type="ORF">Nepgr_022084</name>
</gene>
<dbReference type="EMBL" id="BSYO01000021">
    <property type="protein sequence ID" value="GMH20243.1"/>
    <property type="molecule type" value="Genomic_DNA"/>
</dbReference>
<dbReference type="Pfam" id="PF14383">
    <property type="entry name" value="VARLMGL"/>
    <property type="match status" value="1"/>
</dbReference>
<proteinExistence type="predicted"/>
<organism evidence="3 4">
    <name type="scientific">Nepenthes gracilis</name>
    <name type="common">Slender pitcher plant</name>
    <dbReference type="NCBI Taxonomy" id="150966"/>
    <lineage>
        <taxon>Eukaryota</taxon>
        <taxon>Viridiplantae</taxon>
        <taxon>Streptophyta</taxon>
        <taxon>Embryophyta</taxon>
        <taxon>Tracheophyta</taxon>
        <taxon>Spermatophyta</taxon>
        <taxon>Magnoliopsida</taxon>
        <taxon>eudicotyledons</taxon>
        <taxon>Gunneridae</taxon>
        <taxon>Pentapetalae</taxon>
        <taxon>Caryophyllales</taxon>
        <taxon>Nepenthaceae</taxon>
        <taxon>Nepenthes</taxon>
    </lineage>
</organism>
<evidence type="ECO:0000259" key="2">
    <source>
        <dbReference type="Pfam" id="PF14383"/>
    </source>
</evidence>
<accession>A0AAD3SZQ5</accession>
<feature type="domain" description="DUF3741" evidence="2">
    <location>
        <begin position="124"/>
        <end position="143"/>
    </location>
</feature>
<dbReference type="PANTHER" id="PTHR37234">
    <property type="entry name" value="OS03G0319200 PROTEIN"/>
    <property type="match status" value="1"/>
</dbReference>
<sequence length="385" mass="42400">MARSSSCRREAVSAADPAHHHAKSIGCMAGIFQLVSKYQNRRKFLTIGRKQEKQAISSGKKTKPTVETPVAPRTFQEENESAIIVKKETGESFDLRRLSCDVPRSPTIPSEIRRSNPFKSQENARSPPALVARLMGLEEIPASPTPATPETAAEKRRKLLGALEKCDEDLKALKRIIETVRSSECTLTPRTPPPVSAFVGGVSGSETVKKCVNFEIKKCLSSEMEDDGGGFGKKLPAEVSGEQPSPVSVLDEFTRSPAVRSYSPETRNGRRTLPKQQMRKKPGEDDAGSLRFLNRSATAQPLHPKIDRTVAAAPWRSRSAMAQSVNEVCRDVAWGHNREVAKVGLAIQDYIYRDLIDGITRELACCDLYSSSSLPFGTCKRKLCF</sequence>
<dbReference type="Proteomes" id="UP001279734">
    <property type="component" value="Unassembled WGS sequence"/>
</dbReference>
<evidence type="ECO:0000313" key="4">
    <source>
        <dbReference type="Proteomes" id="UP001279734"/>
    </source>
</evidence>
<feature type="region of interest" description="Disordered" evidence="1">
    <location>
        <begin position="225"/>
        <end position="288"/>
    </location>
</feature>
<keyword evidence="4" id="KW-1185">Reference proteome</keyword>
<evidence type="ECO:0000256" key="1">
    <source>
        <dbReference type="SAM" id="MobiDB-lite"/>
    </source>
</evidence>
<name>A0AAD3SZQ5_NEPGR</name>
<dbReference type="AlphaFoldDB" id="A0AAD3SZQ5"/>
<comment type="caution">
    <text evidence="3">The sequence shown here is derived from an EMBL/GenBank/DDBJ whole genome shotgun (WGS) entry which is preliminary data.</text>
</comment>
<dbReference type="PANTHER" id="PTHR37234:SF1">
    <property type="entry name" value="OS03G0319200 PROTEIN"/>
    <property type="match status" value="1"/>
</dbReference>
<reference evidence="3" key="1">
    <citation type="submission" date="2023-05" db="EMBL/GenBank/DDBJ databases">
        <title>Nepenthes gracilis genome sequencing.</title>
        <authorList>
            <person name="Fukushima K."/>
        </authorList>
    </citation>
    <scope>NUCLEOTIDE SEQUENCE</scope>
    <source>
        <strain evidence="3">SING2019-196</strain>
    </source>
</reference>